<evidence type="ECO:0000256" key="2">
    <source>
        <dbReference type="ARBA" id="ARBA00022840"/>
    </source>
</evidence>
<dbReference type="PANTHER" id="PTHR24055">
    <property type="entry name" value="MITOGEN-ACTIVATED PROTEIN KINASE"/>
    <property type="match status" value="1"/>
</dbReference>
<dbReference type="OMA" id="DMNICEG"/>
<accession>A0A8U7MUX5</accession>
<protein>
    <submittedName>
        <fullName evidence="3">Uncharacterized protein</fullName>
    </submittedName>
</protein>
<name>A0A8U7MUX5_CORMO</name>
<dbReference type="Ensembl" id="ENSCMUT00000034118.1">
    <property type="protein sequence ID" value="ENSCMUP00000033470.1"/>
    <property type="gene ID" value="ENSCMUG00000004334.2"/>
</dbReference>
<dbReference type="SUPFAM" id="SSF56112">
    <property type="entry name" value="Protein kinase-like (PK-like)"/>
    <property type="match status" value="1"/>
</dbReference>
<dbReference type="InterPro" id="IPR011009">
    <property type="entry name" value="Kinase-like_dom_sf"/>
</dbReference>
<proteinExistence type="predicted"/>
<dbReference type="Proteomes" id="UP000694553">
    <property type="component" value="Unassembled WGS sequence"/>
</dbReference>
<keyword evidence="4" id="KW-1185">Reference proteome</keyword>
<dbReference type="SMART" id="SM00220">
    <property type="entry name" value="S_TKc"/>
    <property type="match status" value="1"/>
</dbReference>
<dbReference type="Gene3D" id="1.10.510.10">
    <property type="entry name" value="Transferase(Phosphotransferase) domain 1"/>
    <property type="match status" value="1"/>
</dbReference>
<evidence type="ECO:0000313" key="3">
    <source>
        <dbReference type="Ensembl" id="ENSCMUP00000033470.1"/>
    </source>
</evidence>
<reference evidence="3" key="2">
    <citation type="submission" date="2025-08" db="UniProtKB">
        <authorList>
            <consortium name="Ensembl"/>
        </authorList>
    </citation>
    <scope>IDENTIFICATION</scope>
</reference>
<reference evidence="3" key="3">
    <citation type="submission" date="2025-09" db="UniProtKB">
        <authorList>
            <consortium name="Ensembl"/>
        </authorList>
    </citation>
    <scope>IDENTIFICATION</scope>
</reference>
<reference evidence="4" key="1">
    <citation type="submission" date="2019-10" db="EMBL/GenBank/DDBJ databases">
        <title>Corvus moneduloides (New Caledonian crow) genome, bCorMon1, primary haplotype.</title>
        <authorList>
            <person name="Rutz C."/>
            <person name="Fungtammasan C."/>
            <person name="Mountcastle J."/>
            <person name="Formenti G."/>
            <person name="Chow W."/>
            <person name="Howe K."/>
            <person name="Steele M.P."/>
            <person name="Fernandes J."/>
            <person name="Gilbert M.T.P."/>
            <person name="Fedrigo O."/>
            <person name="Jarvis E.D."/>
            <person name="Gemmell N."/>
        </authorList>
    </citation>
    <scope>NUCLEOTIDE SEQUENCE [LARGE SCALE GENOMIC DNA]</scope>
</reference>
<dbReference type="PROSITE" id="PS50011">
    <property type="entry name" value="PROTEIN_KINASE_DOM"/>
    <property type="match status" value="1"/>
</dbReference>
<organism evidence="3 4">
    <name type="scientific">Corvus moneduloides</name>
    <name type="common">New Caledonian crow</name>
    <dbReference type="NCBI Taxonomy" id="1196302"/>
    <lineage>
        <taxon>Eukaryota</taxon>
        <taxon>Metazoa</taxon>
        <taxon>Chordata</taxon>
        <taxon>Craniata</taxon>
        <taxon>Vertebrata</taxon>
        <taxon>Euteleostomi</taxon>
        <taxon>Archelosauria</taxon>
        <taxon>Archosauria</taxon>
        <taxon>Dinosauria</taxon>
        <taxon>Saurischia</taxon>
        <taxon>Theropoda</taxon>
        <taxon>Coelurosauria</taxon>
        <taxon>Aves</taxon>
        <taxon>Neognathae</taxon>
        <taxon>Neoaves</taxon>
        <taxon>Telluraves</taxon>
        <taxon>Australaves</taxon>
        <taxon>Passeriformes</taxon>
        <taxon>Corvoidea</taxon>
        <taxon>Corvidae</taxon>
        <taxon>Corvus</taxon>
    </lineage>
</organism>
<dbReference type="AlphaFoldDB" id="A0A8U7MUX5"/>
<keyword evidence="2" id="KW-0067">ATP-binding</keyword>
<dbReference type="Pfam" id="PF00069">
    <property type="entry name" value="Pkinase"/>
    <property type="match status" value="1"/>
</dbReference>
<keyword evidence="1" id="KW-0547">Nucleotide-binding</keyword>
<evidence type="ECO:0000256" key="1">
    <source>
        <dbReference type="ARBA" id="ARBA00022741"/>
    </source>
</evidence>
<dbReference type="Gene3D" id="3.30.200.20">
    <property type="entry name" value="Phosphorylase Kinase, domain 1"/>
    <property type="match status" value="1"/>
</dbReference>
<sequence length="388" mass="44139">TVNHKGTFSDVLETVSLREGKYYASKHMKQHFERYSLLICFCSDENAGSLSLLCEFMYMNIYELIKGESHHLKKKIRNNMYQLCKSLDLICDFFYDYYSHCLNILLFVICGNYLFLQQNTLKLRDFGSCMTPECLLTNGHYSYKIGIWSPGCAFYEITSFQPLFLGTSELDHISKIHEVTGTPGNKTPEVQSRGNLSLTWPFISLKGKGKSSILHKLPFKGFYFLCAMLKYYPSERTAAHQALQHPYFQEFWQAASTQALTMHKKLRLVGNTSGQVPQYLCQISKASPRQVHSLRNIQEKNPNPQHWPPLGELPKLNFSGVAKLTSCSTPTLHSVFQGCKEGGGTPVFQSVRFIGSNTEKQKALQSSLKHFHLPVIEGAEVRKSLAMQ</sequence>
<dbReference type="InterPro" id="IPR050117">
    <property type="entry name" value="MAPK"/>
</dbReference>
<dbReference type="GO" id="GO:0005524">
    <property type="term" value="F:ATP binding"/>
    <property type="evidence" value="ECO:0007669"/>
    <property type="project" value="UniProtKB-KW"/>
</dbReference>
<dbReference type="GO" id="GO:0004672">
    <property type="term" value="F:protein kinase activity"/>
    <property type="evidence" value="ECO:0007669"/>
    <property type="project" value="InterPro"/>
</dbReference>
<evidence type="ECO:0000313" key="4">
    <source>
        <dbReference type="Proteomes" id="UP000694553"/>
    </source>
</evidence>
<dbReference type="InterPro" id="IPR000719">
    <property type="entry name" value="Prot_kinase_dom"/>
</dbReference>